<reference evidence="3" key="1">
    <citation type="submission" date="2014-10" db="EMBL/GenBank/DDBJ databases">
        <authorList>
            <person name="King R."/>
        </authorList>
    </citation>
    <scope>NUCLEOTIDE SEQUENCE [LARGE SCALE GENOMIC DNA]</scope>
    <source>
        <strain evidence="3">A3/5</strain>
    </source>
</reference>
<name>A0A2L2SZU8_9HYPO</name>
<dbReference type="AlphaFoldDB" id="A0A2L2SZU8"/>
<dbReference type="Pfam" id="PF06985">
    <property type="entry name" value="HET"/>
    <property type="match status" value="1"/>
</dbReference>
<dbReference type="EMBL" id="LN649229">
    <property type="protein sequence ID" value="CEI63714.1"/>
    <property type="molecule type" value="Genomic_DNA"/>
</dbReference>
<organism evidence="2 3">
    <name type="scientific">Fusarium venenatum</name>
    <dbReference type="NCBI Taxonomy" id="56646"/>
    <lineage>
        <taxon>Eukaryota</taxon>
        <taxon>Fungi</taxon>
        <taxon>Dikarya</taxon>
        <taxon>Ascomycota</taxon>
        <taxon>Pezizomycotina</taxon>
        <taxon>Sordariomycetes</taxon>
        <taxon>Hypocreomycetidae</taxon>
        <taxon>Hypocreales</taxon>
        <taxon>Nectriaceae</taxon>
        <taxon>Fusarium</taxon>
    </lineage>
</organism>
<evidence type="ECO:0000259" key="1">
    <source>
        <dbReference type="Pfam" id="PF06985"/>
    </source>
</evidence>
<proteinExistence type="predicted"/>
<evidence type="ECO:0000313" key="3">
    <source>
        <dbReference type="Proteomes" id="UP000245910"/>
    </source>
</evidence>
<feature type="domain" description="Heterokaryon incompatibility" evidence="1">
    <location>
        <begin position="205"/>
        <end position="341"/>
    </location>
</feature>
<keyword evidence="3" id="KW-1185">Reference proteome</keyword>
<dbReference type="Proteomes" id="UP000245910">
    <property type="component" value="Chromosome I"/>
</dbReference>
<dbReference type="PANTHER" id="PTHR33112:SF16">
    <property type="entry name" value="HETEROKARYON INCOMPATIBILITY DOMAIN-CONTAINING PROTEIN"/>
    <property type="match status" value="1"/>
</dbReference>
<evidence type="ECO:0000313" key="2">
    <source>
        <dbReference type="EMBL" id="CEI63714.1"/>
    </source>
</evidence>
<dbReference type="STRING" id="56646.A0A2L2SZU8"/>
<sequence>MDPAIAAQLVEKARSYGLHSCDYCQAVFIDLTSLALSSGEADDHGSRDVNELQSGMWDGSLSSAMRFCKFQFSQNIIAEAQFKCPLFEIELPVNQGDLELRYFTVGFNPIHYEISLANIRLDIRLPKVSIKDLMSLVPDLGTTGVPIHPCIRSDKTFSRAQELITKCLSEHEKCKKTGSAPSRLLDVTFSRTRLVNTKFMKDLVWVALSYCWGGPQHSQTTYLNLQDLYREIVLEDLPLTLRDAVYEETDNADQKRESDKDQELRKMAGIFSGTVLIIAASCASSADEDFLQDRQQYEPAISIPVCVNGIYDMAQLVLQREDIDESLEVEPIDGRAWTFQEQLLSSRMLSFTKQTMQWHCQFWDCNISQDEFHLLSSPADYLAAYDEGTWVELVQEYCHRDLSNLEDRPIAIAVVAETFATNTPNVTASDFVAGLWKNNILEELLWFPNRQGPRRGPSWSWTSIPEMIGYCWGVEFEPTASLIGIDIDLADPHFVFGDVKRGRMRLREIISRHHTERMLPPRPDWTTFDDSCPRLHVDRHKTSMEVFLLELGIQHDPTRPNKSVGLALQSTREMDQFVRIGIYTEDDDKHCRGYCMACQENGPKEERTVEIM</sequence>
<protein>
    <recommendedName>
        <fullName evidence="1">Heterokaryon incompatibility domain-containing protein</fullName>
    </recommendedName>
</protein>
<dbReference type="PANTHER" id="PTHR33112">
    <property type="entry name" value="DOMAIN PROTEIN, PUTATIVE-RELATED"/>
    <property type="match status" value="1"/>
</dbReference>
<accession>A0A2L2SZU8</accession>
<dbReference type="InterPro" id="IPR010730">
    <property type="entry name" value="HET"/>
</dbReference>